<protein>
    <submittedName>
        <fullName evidence="2">Uncharacterized protein</fullName>
    </submittedName>
</protein>
<keyword evidence="1" id="KW-0812">Transmembrane</keyword>
<organism evidence="2 3">
    <name type="scientific">Rosa chinensis</name>
    <name type="common">China rose</name>
    <dbReference type="NCBI Taxonomy" id="74649"/>
    <lineage>
        <taxon>Eukaryota</taxon>
        <taxon>Viridiplantae</taxon>
        <taxon>Streptophyta</taxon>
        <taxon>Embryophyta</taxon>
        <taxon>Tracheophyta</taxon>
        <taxon>Spermatophyta</taxon>
        <taxon>Magnoliopsida</taxon>
        <taxon>eudicotyledons</taxon>
        <taxon>Gunneridae</taxon>
        <taxon>Pentapetalae</taxon>
        <taxon>rosids</taxon>
        <taxon>fabids</taxon>
        <taxon>Rosales</taxon>
        <taxon>Rosaceae</taxon>
        <taxon>Rosoideae</taxon>
        <taxon>Rosoideae incertae sedis</taxon>
        <taxon>Rosa</taxon>
    </lineage>
</organism>
<keyword evidence="3" id="KW-1185">Reference proteome</keyword>
<comment type="caution">
    <text evidence="2">The sequence shown here is derived from an EMBL/GenBank/DDBJ whole genome shotgun (WGS) entry which is preliminary data.</text>
</comment>
<accession>A0A2P6QCB7</accession>
<feature type="transmembrane region" description="Helical" evidence="1">
    <location>
        <begin position="54"/>
        <end position="77"/>
    </location>
</feature>
<evidence type="ECO:0000256" key="1">
    <source>
        <dbReference type="SAM" id="Phobius"/>
    </source>
</evidence>
<evidence type="ECO:0000313" key="3">
    <source>
        <dbReference type="Proteomes" id="UP000238479"/>
    </source>
</evidence>
<dbReference type="EMBL" id="PDCK01000043">
    <property type="protein sequence ID" value="PRQ31812.1"/>
    <property type="molecule type" value="Genomic_DNA"/>
</dbReference>
<dbReference type="Gramene" id="PRQ31812">
    <property type="protein sequence ID" value="PRQ31812"/>
    <property type="gene ID" value="RchiOBHm_Chr5g0039551"/>
</dbReference>
<keyword evidence="1" id="KW-0472">Membrane</keyword>
<keyword evidence="1" id="KW-1133">Transmembrane helix</keyword>
<dbReference type="AlphaFoldDB" id="A0A2P6QCB7"/>
<gene>
    <name evidence="2" type="ORF">RchiOBHm_Chr5g0039551</name>
</gene>
<sequence>MGGSSSIFLQGKERAGNSETCLKLGSDIILTEKVQPCGGIWSDNCSLKMGRRHLFILAGSLIVSVAISQSLQFIFILF</sequence>
<dbReference type="Proteomes" id="UP000238479">
    <property type="component" value="Chromosome 5"/>
</dbReference>
<reference evidence="2 3" key="1">
    <citation type="journal article" date="2018" name="Nat. Genet.">
        <title>The Rosa genome provides new insights in the design of modern roses.</title>
        <authorList>
            <person name="Bendahmane M."/>
        </authorList>
    </citation>
    <scope>NUCLEOTIDE SEQUENCE [LARGE SCALE GENOMIC DNA]</scope>
    <source>
        <strain evidence="3">cv. Old Blush</strain>
    </source>
</reference>
<evidence type="ECO:0000313" key="2">
    <source>
        <dbReference type="EMBL" id="PRQ31812.1"/>
    </source>
</evidence>
<name>A0A2P6QCB7_ROSCH</name>
<proteinExistence type="predicted"/>